<keyword evidence="6" id="KW-1185">Reference proteome</keyword>
<dbReference type="PANTHER" id="PTHR44943">
    <property type="entry name" value="CELLULOSE SYNTHASE OPERON PROTEIN C"/>
    <property type="match status" value="1"/>
</dbReference>
<dbReference type="RefSeq" id="WP_260904564.1">
    <property type="nucleotide sequence ID" value="NZ_JAOCZP010000004.1"/>
</dbReference>
<evidence type="ECO:0008006" key="7">
    <source>
        <dbReference type="Google" id="ProtNLM"/>
    </source>
</evidence>
<dbReference type="InterPro" id="IPR011990">
    <property type="entry name" value="TPR-like_helical_dom_sf"/>
</dbReference>
<evidence type="ECO:0000256" key="4">
    <source>
        <dbReference type="SAM" id="SignalP"/>
    </source>
</evidence>
<dbReference type="PANTHER" id="PTHR44943:SF4">
    <property type="entry name" value="TPR REPEAT-CONTAINING PROTEIN MJ0798"/>
    <property type="match status" value="1"/>
</dbReference>
<feature type="signal peptide" evidence="4">
    <location>
        <begin position="1"/>
        <end position="21"/>
    </location>
</feature>
<dbReference type="Proteomes" id="UP001320831">
    <property type="component" value="Unassembled WGS sequence"/>
</dbReference>
<comment type="caution">
    <text evidence="5">The sequence shown here is derived from an EMBL/GenBank/DDBJ whole genome shotgun (WGS) entry which is preliminary data.</text>
</comment>
<accession>A0ABT2LPQ5</accession>
<evidence type="ECO:0000313" key="6">
    <source>
        <dbReference type="Proteomes" id="UP001320831"/>
    </source>
</evidence>
<evidence type="ECO:0000256" key="1">
    <source>
        <dbReference type="ARBA" id="ARBA00022737"/>
    </source>
</evidence>
<dbReference type="Pfam" id="PF14559">
    <property type="entry name" value="TPR_19"/>
    <property type="match status" value="1"/>
</dbReference>
<keyword evidence="2 3" id="KW-0802">TPR repeat</keyword>
<evidence type="ECO:0000256" key="3">
    <source>
        <dbReference type="PROSITE-ProRule" id="PRU00339"/>
    </source>
</evidence>
<dbReference type="InterPro" id="IPR051685">
    <property type="entry name" value="Ycf3/AcsC/BcsC/TPR_MFPF"/>
</dbReference>
<keyword evidence="4" id="KW-0732">Signal</keyword>
<protein>
    <recommendedName>
        <fullName evidence="7">Tetratricopeptide repeat protein</fullName>
    </recommendedName>
</protein>
<dbReference type="SUPFAM" id="SSF48452">
    <property type="entry name" value="TPR-like"/>
    <property type="match status" value="1"/>
</dbReference>
<name>A0ABT2LPQ5_9HYPH</name>
<dbReference type="Gene3D" id="1.25.40.10">
    <property type="entry name" value="Tetratricopeptide repeat domain"/>
    <property type="match status" value="1"/>
</dbReference>
<dbReference type="InterPro" id="IPR019734">
    <property type="entry name" value="TPR_rpt"/>
</dbReference>
<organism evidence="5 6">
    <name type="scientific">Chelativorans salis</name>
    <dbReference type="NCBI Taxonomy" id="2978478"/>
    <lineage>
        <taxon>Bacteria</taxon>
        <taxon>Pseudomonadati</taxon>
        <taxon>Pseudomonadota</taxon>
        <taxon>Alphaproteobacteria</taxon>
        <taxon>Hyphomicrobiales</taxon>
        <taxon>Phyllobacteriaceae</taxon>
        <taxon>Chelativorans</taxon>
    </lineage>
</organism>
<gene>
    <name evidence="5" type="ORF">N5A92_15995</name>
</gene>
<keyword evidence="1" id="KW-0677">Repeat</keyword>
<proteinExistence type="predicted"/>
<reference evidence="5 6" key="1">
    <citation type="submission" date="2022-09" db="EMBL/GenBank/DDBJ databases">
        <title>Chelativorans salina sp. nov., a novel slightly halophilic bacterium isolated from a saline lake sediment enrichment.</title>
        <authorList>
            <person name="Gao L."/>
            <person name="Fang B.-Z."/>
            <person name="Li W.-J."/>
        </authorList>
    </citation>
    <scope>NUCLEOTIDE SEQUENCE [LARGE SCALE GENOMIC DNA]</scope>
    <source>
        <strain evidence="5 6">EGI FJ00035</strain>
    </source>
</reference>
<evidence type="ECO:0000313" key="5">
    <source>
        <dbReference type="EMBL" id="MCT7376536.1"/>
    </source>
</evidence>
<sequence length="193" mass="21797">MRKFVLSGCLSFALLALPAAAAETRNAAASSETEQSRLDQLFADLKQERNEAAARRIAERIREEWLSSGGATADLLIEWARKAAADEKYHVALDLLDEATTLYPEYVEGWSSRALVYLMMNDFSRAMSDLSRTLTIEPRHFGALSGLAGILRATGREEQALEVYRRMLDIYPMKRNAQRALIRIVEEQTDERL</sequence>
<dbReference type="SMART" id="SM00028">
    <property type="entry name" value="TPR"/>
    <property type="match status" value="3"/>
</dbReference>
<feature type="repeat" description="TPR" evidence="3">
    <location>
        <begin position="107"/>
        <end position="140"/>
    </location>
</feature>
<feature type="chain" id="PRO_5045720987" description="Tetratricopeptide repeat protein" evidence="4">
    <location>
        <begin position="22"/>
        <end position="193"/>
    </location>
</feature>
<evidence type="ECO:0000256" key="2">
    <source>
        <dbReference type="ARBA" id="ARBA00022803"/>
    </source>
</evidence>
<dbReference type="PROSITE" id="PS50005">
    <property type="entry name" value="TPR"/>
    <property type="match status" value="1"/>
</dbReference>
<dbReference type="EMBL" id="JAOCZP010000004">
    <property type="protein sequence ID" value="MCT7376536.1"/>
    <property type="molecule type" value="Genomic_DNA"/>
</dbReference>